<keyword evidence="3" id="KW-1185">Reference proteome</keyword>
<evidence type="ECO:0000313" key="2">
    <source>
        <dbReference type="EMBL" id="KAE9409744.1"/>
    </source>
</evidence>
<feature type="compositionally biased region" description="Basic and acidic residues" evidence="1">
    <location>
        <begin position="93"/>
        <end position="109"/>
    </location>
</feature>
<organism evidence="2 3">
    <name type="scientific">Gymnopus androsaceus JB14</name>
    <dbReference type="NCBI Taxonomy" id="1447944"/>
    <lineage>
        <taxon>Eukaryota</taxon>
        <taxon>Fungi</taxon>
        <taxon>Dikarya</taxon>
        <taxon>Basidiomycota</taxon>
        <taxon>Agaricomycotina</taxon>
        <taxon>Agaricomycetes</taxon>
        <taxon>Agaricomycetidae</taxon>
        <taxon>Agaricales</taxon>
        <taxon>Marasmiineae</taxon>
        <taxon>Omphalotaceae</taxon>
        <taxon>Gymnopus</taxon>
    </lineage>
</organism>
<dbReference type="EMBL" id="ML769387">
    <property type="protein sequence ID" value="KAE9409744.1"/>
    <property type="molecule type" value="Genomic_DNA"/>
</dbReference>
<dbReference type="Proteomes" id="UP000799118">
    <property type="component" value="Unassembled WGS sequence"/>
</dbReference>
<proteinExistence type="predicted"/>
<name>A0A6A4IMT0_9AGAR</name>
<sequence>MKQRSRWELRKLLGAEFGQSISSRVRNGFNISVPPADAVQIEKFISDASRNLCAYNTAVEEMEEHLASLKNARDVLGRRCDSARGSNTRTTTRRAEQDLQDLLRHGWPS</sequence>
<evidence type="ECO:0000256" key="1">
    <source>
        <dbReference type="SAM" id="MobiDB-lite"/>
    </source>
</evidence>
<gene>
    <name evidence="2" type="ORF">BT96DRAFT_984784</name>
</gene>
<feature type="region of interest" description="Disordered" evidence="1">
    <location>
        <begin position="80"/>
        <end position="109"/>
    </location>
</feature>
<reference evidence="2" key="1">
    <citation type="journal article" date="2019" name="Environ. Microbiol.">
        <title>Fungal ecological strategies reflected in gene transcription - a case study of two litter decomposers.</title>
        <authorList>
            <person name="Barbi F."/>
            <person name="Kohler A."/>
            <person name="Barry K."/>
            <person name="Baskaran P."/>
            <person name="Daum C."/>
            <person name="Fauchery L."/>
            <person name="Ihrmark K."/>
            <person name="Kuo A."/>
            <person name="LaButti K."/>
            <person name="Lipzen A."/>
            <person name="Morin E."/>
            <person name="Grigoriev I.V."/>
            <person name="Henrissat B."/>
            <person name="Lindahl B."/>
            <person name="Martin F."/>
        </authorList>
    </citation>
    <scope>NUCLEOTIDE SEQUENCE</scope>
    <source>
        <strain evidence="2">JB14</strain>
    </source>
</reference>
<accession>A0A6A4IMT0</accession>
<dbReference type="AlphaFoldDB" id="A0A6A4IMT0"/>
<evidence type="ECO:0000313" key="3">
    <source>
        <dbReference type="Proteomes" id="UP000799118"/>
    </source>
</evidence>
<protein>
    <submittedName>
        <fullName evidence="2">Uncharacterized protein</fullName>
    </submittedName>
</protein>